<organism evidence="5">
    <name type="scientific">Ignisphaera aggregans</name>
    <dbReference type="NCBI Taxonomy" id="334771"/>
    <lineage>
        <taxon>Archaea</taxon>
        <taxon>Thermoproteota</taxon>
        <taxon>Thermoprotei</taxon>
        <taxon>Desulfurococcales</taxon>
        <taxon>Desulfurococcaceae</taxon>
        <taxon>Ignisphaera</taxon>
    </lineage>
</organism>
<name>A0A7J3MWW4_9CREN</name>
<evidence type="ECO:0000256" key="1">
    <source>
        <dbReference type="ARBA" id="ARBA00022741"/>
    </source>
</evidence>
<keyword evidence="1" id="KW-0547">Nucleotide-binding</keyword>
<dbReference type="GO" id="GO:0016887">
    <property type="term" value="F:ATP hydrolysis activity"/>
    <property type="evidence" value="ECO:0007669"/>
    <property type="project" value="InterPro"/>
</dbReference>
<dbReference type="SMART" id="SM00382">
    <property type="entry name" value="AAA"/>
    <property type="match status" value="1"/>
</dbReference>
<keyword evidence="2 5" id="KW-0067">ATP-binding</keyword>
<dbReference type="Pfam" id="PF00005">
    <property type="entry name" value="ABC_tran"/>
    <property type="match status" value="1"/>
</dbReference>
<dbReference type="PROSITE" id="PS50893">
    <property type="entry name" value="ABC_TRANSPORTER_2"/>
    <property type="match status" value="1"/>
</dbReference>
<evidence type="ECO:0000259" key="3">
    <source>
        <dbReference type="PROSITE" id="PS50893"/>
    </source>
</evidence>
<dbReference type="AlphaFoldDB" id="A0A7J3MWW4"/>
<dbReference type="GO" id="GO:0022857">
    <property type="term" value="F:transmembrane transporter activity"/>
    <property type="evidence" value="ECO:0007669"/>
    <property type="project" value="TreeGrafter"/>
</dbReference>
<dbReference type="InterPro" id="IPR003593">
    <property type="entry name" value="AAA+_ATPase"/>
</dbReference>
<dbReference type="EMBL" id="DTAU01000046">
    <property type="protein sequence ID" value="HFQ78591.1"/>
    <property type="molecule type" value="Genomic_DNA"/>
</dbReference>
<dbReference type="GO" id="GO:0005886">
    <property type="term" value="C:plasma membrane"/>
    <property type="evidence" value="ECO:0007669"/>
    <property type="project" value="TreeGrafter"/>
</dbReference>
<comment type="caution">
    <text evidence="5">The sequence shown here is derived from an EMBL/GenBank/DDBJ whole genome shotgun (WGS) entry which is preliminary data.</text>
</comment>
<sequence>MDIELNNVYYRYDKEWVLENISVVFRTNEVVHIVGSNGSGKTTLMKIASLIYRPTKGYVITDGKDFWKLDEKTRTMIRRHVVYVHEKPILIRGSVIDNIVFGLTLRGINKYKAMDIAKDILDRLGIADLSERPVHKLSIGLAQLVAIVRALVVQPQVLFLDESFANLDEEKKRKVIEILLDLREEGVGIVIASHIENIPDIDIDKRIFLKNGKLVSS</sequence>
<dbReference type="PANTHER" id="PTHR24220">
    <property type="entry name" value="IMPORT ATP-BINDING PROTEIN"/>
    <property type="match status" value="1"/>
</dbReference>
<dbReference type="InterPro" id="IPR027417">
    <property type="entry name" value="P-loop_NTPase"/>
</dbReference>
<dbReference type="InterPro" id="IPR015854">
    <property type="entry name" value="ABC_transpr_LolD-like"/>
</dbReference>
<dbReference type="SUPFAM" id="SSF52540">
    <property type="entry name" value="P-loop containing nucleoside triphosphate hydrolases"/>
    <property type="match status" value="1"/>
</dbReference>
<protein>
    <submittedName>
        <fullName evidence="5">ATP-binding cassette domain-containing protein</fullName>
    </submittedName>
</protein>
<gene>
    <name evidence="4" type="ORF">ENT99_02675</name>
    <name evidence="5" type="ORF">ENU64_01155</name>
</gene>
<reference evidence="5" key="1">
    <citation type="journal article" date="2020" name="mSystems">
        <title>Genome- and Community-Level Interaction Insights into Carbon Utilization and Element Cycling Functions of Hydrothermarchaeota in Hydrothermal Sediment.</title>
        <authorList>
            <person name="Zhou Z."/>
            <person name="Liu Y."/>
            <person name="Xu W."/>
            <person name="Pan J."/>
            <person name="Luo Z.H."/>
            <person name="Li M."/>
        </authorList>
    </citation>
    <scope>NUCLEOTIDE SEQUENCE [LARGE SCALE GENOMIC DNA]</scope>
    <source>
        <strain evidence="4">SpSt-629</strain>
        <strain evidence="5">SpSt-688</strain>
    </source>
</reference>
<accession>A0A7J3MWW4</accession>
<evidence type="ECO:0000313" key="4">
    <source>
        <dbReference type="EMBL" id="HFQ78591.1"/>
    </source>
</evidence>
<feature type="domain" description="ABC transporter" evidence="3">
    <location>
        <begin position="3"/>
        <end position="217"/>
    </location>
</feature>
<evidence type="ECO:0000313" key="5">
    <source>
        <dbReference type="EMBL" id="HGT98023.1"/>
    </source>
</evidence>
<dbReference type="GO" id="GO:0005524">
    <property type="term" value="F:ATP binding"/>
    <property type="evidence" value="ECO:0007669"/>
    <property type="project" value="UniProtKB-KW"/>
</dbReference>
<dbReference type="EMBL" id="DTDH01000031">
    <property type="protein sequence ID" value="HGT98023.1"/>
    <property type="molecule type" value="Genomic_DNA"/>
</dbReference>
<dbReference type="InterPro" id="IPR003439">
    <property type="entry name" value="ABC_transporter-like_ATP-bd"/>
</dbReference>
<proteinExistence type="predicted"/>
<dbReference type="Gene3D" id="3.40.50.300">
    <property type="entry name" value="P-loop containing nucleotide triphosphate hydrolases"/>
    <property type="match status" value="1"/>
</dbReference>
<evidence type="ECO:0000256" key="2">
    <source>
        <dbReference type="ARBA" id="ARBA00022840"/>
    </source>
</evidence>